<name>A0A9D2Y5S6_NOTFU</name>
<gene>
    <name evidence="8" type="ORF">G4P62_019970</name>
</gene>
<dbReference type="GO" id="GO:0050776">
    <property type="term" value="P:regulation of immune response"/>
    <property type="evidence" value="ECO:0007669"/>
    <property type="project" value="TreeGrafter"/>
</dbReference>
<dbReference type="PANTHER" id="PTHR46051">
    <property type="entry name" value="SH2 DOMAIN-CONTAINING PROTEIN"/>
    <property type="match status" value="1"/>
</dbReference>
<keyword evidence="2" id="KW-0391">Immunity</keyword>
<dbReference type="Proteomes" id="UP000822369">
    <property type="component" value="Chromosome 10"/>
</dbReference>
<dbReference type="InterPro" id="IPR036860">
    <property type="entry name" value="SH2_dom_sf"/>
</dbReference>
<comment type="caution">
    <text evidence="8">The sequence shown here is derived from an EMBL/GenBank/DDBJ whole genome shotgun (WGS) entry which is preliminary data.</text>
</comment>
<keyword evidence="4" id="KW-1064">Adaptive immunity</keyword>
<dbReference type="GO" id="GO:0002250">
    <property type="term" value="P:adaptive immune response"/>
    <property type="evidence" value="ECO:0007669"/>
    <property type="project" value="UniProtKB-KW"/>
</dbReference>
<feature type="region of interest" description="Disordered" evidence="6">
    <location>
        <begin position="117"/>
        <end position="270"/>
    </location>
</feature>
<evidence type="ECO:0000259" key="7">
    <source>
        <dbReference type="PROSITE" id="PS50001"/>
    </source>
</evidence>
<evidence type="ECO:0000313" key="8">
    <source>
        <dbReference type="EMBL" id="KAF7214515.1"/>
    </source>
</evidence>
<dbReference type="EMBL" id="JAAVVJ010000010">
    <property type="protein sequence ID" value="KAF7214515.1"/>
    <property type="molecule type" value="Genomic_DNA"/>
</dbReference>
<dbReference type="SUPFAM" id="SSF55550">
    <property type="entry name" value="SH2 domain"/>
    <property type="match status" value="1"/>
</dbReference>
<evidence type="ECO:0000313" key="9">
    <source>
        <dbReference type="Proteomes" id="UP000822369"/>
    </source>
</evidence>
<sequence length="270" mass="26616">MAAALPACYHGAMTKQECEDLLGKKNNDGAYLIRDSESIKGALCLCVYKKKVVYTYRILQAHNGNYTLLTAGGVQETYFKTLDDLIRNYKRKHQGLAIHLHHSVKRKTSLLIQMAERPETPQNVRRTPGGTSGGSAGGTSGGSAGGTSGGSAGGTSGGSAGGTSGGSAGGTSGGSAGGTSGGSAGGTSRGSAGGTSGGSAGGTSGGSAGGTSGGSAGGTSRGSARGTSGGSAGRTVCNRFTRRPAPLPVEEEEPDYANSPSSVYEEVLPD</sequence>
<evidence type="ECO:0000256" key="2">
    <source>
        <dbReference type="ARBA" id="ARBA00022859"/>
    </source>
</evidence>
<organism evidence="8 9">
    <name type="scientific">Nothobranchius furzeri</name>
    <name type="common">Turquoise killifish</name>
    <dbReference type="NCBI Taxonomy" id="105023"/>
    <lineage>
        <taxon>Eukaryota</taxon>
        <taxon>Metazoa</taxon>
        <taxon>Chordata</taxon>
        <taxon>Craniata</taxon>
        <taxon>Vertebrata</taxon>
        <taxon>Euteleostomi</taxon>
        <taxon>Actinopterygii</taxon>
        <taxon>Neopterygii</taxon>
        <taxon>Teleostei</taxon>
        <taxon>Neoteleostei</taxon>
        <taxon>Acanthomorphata</taxon>
        <taxon>Ovalentaria</taxon>
        <taxon>Atherinomorphae</taxon>
        <taxon>Cyprinodontiformes</taxon>
        <taxon>Nothobranchiidae</taxon>
        <taxon>Nothobranchius</taxon>
    </lineage>
</organism>
<protein>
    <submittedName>
        <fullName evidence="8">Type II cytoskeletal 1-like</fullName>
    </submittedName>
</protein>
<dbReference type="PRINTS" id="PR00401">
    <property type="entry name" value="SH2DOMAIN"/>
</dbReference>
<dbReference type="InterPro" id="IPR000980">
    <property type="entry name" value="SH2"/>
</dbReference>
<dbReference type="PANTHER" id="PTHR46051:SF1">
    <property type="entry name" value="INOSITOL POLYPHOSPHATE-RELATED PHOSPHATASE DOMAIN-CONTAINING PROTEIN"/>
    <property type="match status" value="1"/>
</dbReference>
<dbReference type="SMART" id="SM00252">
    <property type="entry name" value="SH2"/>
    <property type="match status" value="1"/>
</dbReference>
<reference evidence="8" key="1">
    <citation type="submission" date="2020-03" db="EMBL/GenBank/DDBJ databases">
        <title>Intra-Species Differences in Population Size shape Life History and Genome Evolution.</title>
        <authorList>
            <person name="Willemsen D."/>
            <person name="Cui R."/>
            <person name="Valenzano D.R."/>
        </authorList>
    </citation>
    <scope>NUCLEOTIDE SEQUENCE</scope>
    <source>
        <strain evidence="8">GRZ</strain>
        <tissue evidence="8">Whole</tissue>
    </source>
</reference>
<dbReference type="Pfam" id="PF00017">
    <property type="entry name" value="SH2"/>
    <property type="match status" value="1"/>
</dbReference>
<proteinExistence type="predicted"/>
<evidence type="ECO:0000256" key="3">
    <source>
        <dbReference type="ARBA" id="ARBA00022999"/>
    </source>
</evidence>
<feature type="domain" description="SH2" evidence="7">
    <location>
        <begin position="8"/>
        <end position="104"/>
    </location>
</feature>
<accession>A0A9D2Y5S6</accession>
<evidence type="ECO:0000256" key="1">
    <source>
        <dbReference type="ARBA" id="ARBA00022588"/>
    </source>
</evidence>
<feature type="compositionally biased region" description="Gly residues" evidence="6">
    <location>
        <begin position="130"/>
        <end position="220"/>
    </location>
</feature>
<evidence type="ECO:0000256" key="4">
    <source>
        <dbReference type="ARBA" id="ARBA00023130"/>
    </source>
</evidence>
<dbReference type="PROSITE" id="PS50001">
    <property type="entry name" value="SH2"/>
    <property type="match status" value="1"/>
</dbReference>
<dbReference type="Gene3D" id="3.30.505.10">
    <property type="entry name" value="SH2 domain"/>
    <property type="match status" value="1"/>
</dbReference>
<dbReference type="GO" id="GO:0009966">
    <property type="term" value="P:regulation of signal transduction"/>
    <property type="evidence" value="ECO:0007669"/>
    <property type="project" value="TreeGrafter"/>
</dbReference>
<evidence type="ECO:0000256" key="6">
    <source>
        <dbReference type="SAM" id="MobiDB-lite"/>
    </source>
</evidence>
<evidence type="ECO:0000256" key="5">
    <source>
        <dbReference type="PROSITE-ProRule" id="PRU00191"/>
    </source>
</evidence>
<dbReference type="GO" id="GO:0045087">
    <property type="term" value="P:innate immune response"/>
    <property type="evidence" value="ECO:0007669"/>
    <property type="project" value="UniProtKB-KW"/>
</dbReference>
<dbReference type="AlphaFoldDB" id="A0A9D2Y5S6"/>
<keyword evidence="3 5" id="KW-0727">SH2 domain</keyword>
<keyword evidence="1" id="KW-0399">Innate immunity</keyword>